<dbReference type="SUPFAM" id="SSF51261">
    <property type="entry name" value="Duplicated hybrid motif"/>
    <property type="match status" value="1"/>
</dbReference>
<dbReference type="Pfam" id="PF07501">
    <property type="entry name" value="G5"/>
    <property type="match status" value="1"/>
</dbReference>
<dbReference type="eggNOG" id="COG3583">
    <property type="taxonomic scope" value="Bacteria"/>
</dbReference>
<dbReference type="InterPro" id="IPR036779">
    <property type="entry name" value="LysM_dom_sf"/>
</dbReference>
<dbReference type="KEGG" id="ddl:Desdi_0914"/>
<dbReference type="PROSITE" id="PS51782">
    <property type="entry name" value="LYSM"/>
    <property type="match status" value="1"/>
</dbReference>
<feature type="domain" description="G5" evidence="2">
    <location>
        <begin position="254"/>
        <end position="334"/>
    </location>
</feature>
<dbReference type="Pfam" id="PF01476">
    <property type="entry name" value="LysM"/>
    <property type="match status" value="1"/>
</dbReference>
<evidence type="ECO:0000259" key="2">
    <source>
        <dbReference type="PROSITE" id="PS51109"/>
    </source>
</evidence>
<dbReference type="GO" id="GO:0004222">
    <property type="term" value="F:metalloendopeptidase activity"/>
    <property type="evidence" value="ECO:0007669"/>
    <property type="project" value="TreeGrafter"/>
</dbReference>
<dbReference type="CDD" id="cd00118">
    <property type="entry name" value="LysM"/>
    <property type="match status" value="1"/>
</dbReference>
<dbReference type="InterPro" id="IPR050570">
    <property type="entry name" value="Cell_wall_metabolism_enzyme"/>
</dbReference>
<dbReference type="STRING" id="871963.Desdi_0914"/>
<gene>
    <name evidence="4" type="ordered locus">Desdi_0914</name>
</gene>
<dbReference type="Pfam" id="PF01551">
    <property type="entry name" value="Peptidase_M23"/>
    <property type="match status" value="1"/>
</dbReference>
<dbReference type="InterPro" id="IPR018392">
    <property type="entry name" value="LysM"/>
</dbReference>
<dbReference type="InterPro" id="IPR011098">
    <property type="entry name" value="G5_dom"/>
</dbReference>
<accession>L0F3L7</accession>
<evidence type="ECO:0000259" key="3">
    <source>
        <dbReference type="PROSITE" id="PS51782"/>
    </source>
</evidence>
<dbReference type="Proteomes" id="UP000010797">
    <property type="component" value="Chromosome"/>
</dbReference>
<keyword evidence="5" id="KW-1185">Reference proteome</keyword>
<dbReference type="Gene3D" id="2.20.230.10">
    <property type="entry name" value="Resuscitation-promoting factor rpfb"/>
    <property type="match status" value="1"/>
</dbReference>
<dbReference type="InterPro" id="IPR016047">
    <property type="entry name" value="M23ase_b-sheet_dom"/>
</dbReference>
<dbReference type="SMART" id="SM01208">
    <property type="entry name" value="G5"/>
    <property type="match status" value="1"/>
</dbReference>
<dbReference type="HOGENOM" id="CLU_027710_2_1_9"/>
<evidence type="ECO:0000256" key="1">
    <source>
        <dbReference type="ARBA" id="ARBA00022729"/>
    </source>
</evidence>
<dbReference type="eggNOG" id="COG0739">
    <property type="taxonomic scope" value="Bacteria"/>
</dbReference>
<dbReference type="PANTHER" id="PTHR21666">
    <property type="entry name" value="PEPTIDASE-RELATED"/>
    <property type="match status" value="1"/>
</dbReference>
<dbReference type="Gene3D" id="3.10.350.10">
    <property type="entry name" value="LysM domain"/>
    <property type="match status" value="1"/>
</dbReference>
<feature type="domain" description="LysM" evidence="3">
    <location>
        <begin position="202"/>
        <end position="247"/>
    </location>
</feature>
<dbReference type="Gene3D" id="2.70.70.10">
    <property type="entry name" value="Glucose Permease (Domain IIA)"/>
    <property type="match status" value="1"/>
</dbReference>
<dbReference type="OrthoDB" id="9814460at2"/>
<evidence type="ECO:0000313" key="4">
    <source>
        <dbReference type="EMBL" id="AGA68434.1"/>
    </source>
</evidence>
<dbReference type="RefSeq" id="WP_015261434.1">
    <property type="nucleotide sequence ID" value="NC_019903.1"/>
</dbReference>
<reference evidence="5" key="1">
    <citation type="submission" date="2012-02" db="EMBL/GenBank/DDBJ databases">
        <title>Complete sequence of Desulfitobacterium dichloroeliminans LMG P-21439.</title>
        <authorList>
            <person name="Lucas S."/>
            <person name="Han J."/>
            <person name="Lapidus A."/>
            <person name="Cheng J.-F."/>
            <person name="Goodwin L."/>
            <person name="Pitluck S."/>
            <person name="Peters L."/>
            <person name="Ovchinnikova G."/>
            <person name="Teshima H."/>
            <person name="Detter J.C."/>
            <person name="Han C."/>
            <person name="Tapia R."/>
            <person name="Land M."/>
            <person name="Hauser L."/>
            <person name="Kyrpides N."/>
            <person name="Ivanova N."/>
            <person name="Pagani I."/>
            <person name="Kruse T."/>
            <person name="de Vos W.M."/>
            <person name="Boon N."/>
            <person name="Smidt H."/>
            <person name="Woyke T."/>
        </authorList>
    </citation>
    <scope>NUCLEOTIDE SEQUENCE [LARGE SCALE GENOMIC DNA]</scope>
    <source>
        <strain evidence="5">LMG P-21439 / DCA1</strain>
    </source>
</reference>
<dbReference type="InterPro" id="IPR011055">
    <property type="entry name" value="Dup_hybrid_motif"/>
</dbReference>
<dbReference type="SUPFAM" id="SSF54106">
    <property type="entry name" value="LysM domain"/>
    <property type="match status" value="1"/>
</dbReference>
<keyword evidence="1" id="KW-0732">Signal</keyword>
<protein>
    <submittedName>
        <fullName evidence="4">Metalloendopeptidase-like membrane protein</fullName>
    </submittedName>
</protein>
<dbReference type="CDD" id="cd12797">
    <property type="entry name" value="M23_peptidase"/>
    <property type="match status" value="1"/>
</dbReference>
<name>L0F3L7_DESDL</name>
<proteinExistence type="predicted"/>
<dbReference type="PANTHER" id="PTHR21666:SF270">
    <property type="entry name" value="MUREIN HYDROLASE ACTIVATOR ENVC"/>
    <property type="match status" value="1"/>
</dbReference>
<evidence type="ECO:0000313" key="5">
    <source>
        <dbReference type="Proteomes" id="UP000010797"/>
    </source>
</evidence>
<dbReference type="AlphaFoldDB" id="L0F3L7"/>
<dbReference type="PROSITE" id="PS51109">
    <property type="entry name" value="G5"/>
    <property type="match status" value="1"/>
</dbReference>
<sequence length="468" mass="50274">MQPVKIITESKIWLQSLNKLPWKSPKVIGGALTALLVLGGGGFYLSSTASAAYVVVNGETVGVVENVKTGEELVEQILAEEGAAFGETAKTHDQIEYNPARINNQFTALSKADLKEKLSLYIEAVQVNIAGNSLFNLADQKDVDELIKTYQGIYVHEDEKNVVENVSFDEEIEIKDVEVLPEQITTAEAAFAKLEEGNIQKEEYVVEENDSWWLIARKNNLKTVEVLAANPGTTLDTVIKPGEKIMIEKITPYLTVVFEGTKTDTETIPFDVVTKVDAKLASGTSKVTKAGADGEKVVTYSYVQKNDKVVSKAIVDEKVTKEAVSQVVAKGPKRVQVASASRGSGSVPGLVRPYGGSTSSYYGYRGGEFHTGIDYAGPAGESYVAAAAGTVISAGWQGNYGNCIVLDHGNGVQTRYAHSSKLLVSVGQSVSQGETIGLVGSTGRSTGSHLHFEVIVNGDTVNPRDYVR</sequence>
<organism evidence="4 5">
    <name type="scientific">Desulfitobacterium dichloroeliminans (strain LMG P-21439 / DCA1)</name>
    <dbReference type="NCBI Taxonomy" id="871963"/>
    <lineage>
        <taxon>Bacteria</taxon>
        <taxon>Bacillati</taxon>
        <taxon>Bacillota</taxon>
        <taxon>Clostridia</taxon>
        <taxon>Eubacteriales</taxon>
        <taxon>Desulfitobacteriaceae</taxon>
        <taxon>Desulfitobacterium</taxon>
    </lineage>
</organism>
<dbReference type="EMBL" id="CP003344">
    <property type="protein sequence ID" value="AGA68434.1"/>
    <property type="molecule type" value="Genomic_DNA"/>
</dbReference>